<reference evidence="2 3" key="1">
    <citation type="journal article" date="2019" name="Int. J. Syst. Evol. Microbiol.">
        <title>The Global Catalogue of Microorganisms (GCM) 10K type strain sequencing project: providing services to taxonomists for standard genome sequencing and annotation.</title>
        <authorList>
            <consortium name="The Broad Institute Genomics Platform"/>
            <consortium name="The Broad Institute Genome Sequencing Center for Infectious Disease"/>
            <person name="Wu L."/>
            <person name="Ma J."/>
        </authorList>
    </citation>
    <scope>NUCLEOTIDE SEQUENCE [LARGE SCALE GENOMIC DNA]</scope>
    <source>
        <strain evidence="2 3">JCM 16327</strain>
    </source>
</reference>
<dbReference type="InterPro" id="IPR048302">
    <property type="entry name" value="NucS_N"/>
</dbReference>
<dbReference type="InterPro" id="IPR049173">
    <property type="entry name" value="NucS_N_sf"/>
</dbReference>
<sequence>MQDSTRVLAGDCTVTYDNGRTTTQRGEVVVLVKPDNTVLVHDDSGYQPAAWLTRPNSVQFERDTSGFALVATKNDERLRVDSHADYGSAHYPVTPAGPTVGRCPDCDSVLVRDGARVTCLGCRTAYALPRDATLTENTCEDCGLPTFRADRGDTFECCLDRTCESLDDAVIDAFDAEWSCRCGSILGIERRRALDAVCDDCDAVYRIPSGVVDGTCDCGLPAFDTPSGRRCLDATCDRNQ</sequence>
<evidence type="ECO:0000259" key="1">
    <source>
        <dbReference type="Pfam" id="PF21003"/>
    </source>
</evidence>
<organism evidence="2 3">
    <name type="scientific">Salarchaeum japonicum</name>
    <dbReference type="NCBI Taxonomy" id="555573"/>
    <lineage>
        <taxon>Archaea</taxon>
        <taxon>Methanobacteriati</taxon>
        <taxon>Methanobacteriota</taxon>
        <taxon>Stenosarchaea group</taxon>
        <taxon>Halobacteria</taxon>
        <taxon>Halobacteriales</taxon>
        <taxon>Halobacteriaceae</taxon>
    </lineage>
</organism>
<keyword evidence="2" id="KW-0378">Hydrolase</keyword>
<gene>
    <name evidence="2" type="ORF">GCM10009019_12100</name>
</gene>
<dbReference type="RefSeq" id="WP_227261093.1">
    <property type="nucleotide sequence ID" value="NZ_BAAADU010000002.1"/>
</dbReference>
<evidence type="ECO:0000313" key="2">
    <source>
        <dbReference type="EMBL" id="GAA0650801.1"/>
    </source>
</evidence>
<dbReference type="Proteomes" id="UP001500194">
    <property type="component" value="Unassembled WGS sequence"/>
</dbReference>
<keyword evidence="2" id="KW-0540">Nuclease</keyword>
<dbReference type="Gene3D" id="2.70.180.20">
    <property type="match status" value="1"/>
</dbReference>
<dbReference type="GeneID" id="68574126"/>
<comment type="caution">
    <text evidence="2">The sequence shown here is derived from an EMBL/GenBank/DDBJ whole genome shotgun (WGS) entry which is preliminary data.</text>
</comment>
<name>A0AAV3T0G6_9EURY</name>
<keyword evidence="2" id="KW-0255">Endonuclease</keyword>
<evidence type="ECO:0000313" key="3">
    <source>
        <dbReference type="Proteomes" id="UP001500194"/>
    </source>
</evidence>
<proteinExistence type="predicted"/>
<accession>A0AAV3T0G6</accession>
<dbReference type="Pfam" id="PF21003">
    <property type="entry name" value="NucS_N"/>
    <property type="match status" value="1"/>
</dbReference>
<keyword evidence="3" id="KW-1185">Reference proteome</keyword>
<dbReference type="AlphaFoldDB" id="A0AAV3T0G6"/>
<dbReference type="GO" id="GO:0004519">
    <property type="term" value="F:endonuclease activity"/>
    <property type="evidence" value="ECO:0007669"/>
    <property type="project" value="UniProtKB-KW"/>
</dbReference>
<protein>
    <submittedName>
        <fullName evidence="2">Endonuclease NucS</fullName>
    </submittedName>
</protein>
<feature type="domain" description="Endonuclease NucS N-terminal PH-like" evidence="1">
    <location>
        <begin position="6"/>
        <end position="85"/>
    </location>
</feature>
<dbReference type="EMBL" id="BAAADU010000002">
    <property type="protein sequence ID" value="GAA0650801.1"/>
    <property type="molecule type" value="Genomic_DNA"/>
</dbReference>